<evidence type="ECO:0000313" key="2">
    <source>
        <dbReference type="EMBL" id="CAH1773837.1"/>
    </source>
</evidence>
<feature type="compositionally biased region" description="Basic and acidic residues" evidence="1">
    <location>
        <begin position="572"/>
        <end position="595"/>
    </location>
</feature>
<dbReference type="AlphaFoldDB" id="A0A8J1U7A1"/>
<reference evidence="2" key="1">
    <citation type="submission" date="2022-03" db="EMBL/GenBank/DDBJ databases">
        <authorList>
            <person name="Martin C."/>
        </authorList>
    </citation>
    <scope>NUCLEOTIDE SEQUENCE</scope>
</reference>
<feature type="compositionally biased region" description="Polar residues" evidence="1">
    <location>
        <begin position="292"/>
        <end position="301"/>
    </location>
</feature>
<gene>
    <name evidence="2" type="ORF">OFUS_LOCUS1375</name>
</gene>
<accession>A0A8J1U7A1</accession>
<feature type="region of interest" description="Disordered" evidence="1">
    <location>
        <begin position="184"/>
        <end position="544"/>
    </location>
</feature>
<evidence type="ECO:0000313" key="3">
    <source>
        <dbReference type="Proteomes" id="UP000749559"/>
    </source>
</evidence>
<feature type="compositionally biased region" description="Basic and acidic residues" evidence="1">
    <location>
        <begin position="341"/>
        <end position="350"/>
    </location>
</feature>
<feature type="region of interest" description="Disordered" evidence="1">
    <location>
        <begin position="59"/>
        <end position="82"/>
    </location>
</feature>
<protein>
    <submittedName>
        <fullName evidence="2">Uncharacterized protein</fullName>
    </submittedName>
</protein>
<keyword evidence="3" id="KW-1185">Reference proteome</keyword>
<feature type="region of interest" description="Disordered" evidence="1">
    <location>
        <begin position="565"/>
        <end position="623"/>
    </location>
</feature>
<evidence type="ECO:0000256" key="1">
    <source>
        <dbReference type="SAM" id="MobiDB-lite"/>
    </source>
</evidence>
<feature type="compositionally biased region" description="Polar residues" evidence="1">
    <location>
        <begin position="386"/>
        <end position="395"/>
    </location>
</feature>
<feature type="compositionally biased region" description="Basic and acidic residues" evidence="1">
    <location>
        <begin position="460"/>
        <end position="469"/>
    </location>
</feature>
<dbReference type="EMBL" id="CAIIXF020000001">
    <property type="protein sequence ID" value="CAH1773837.1"/>
    <property type="molecule type" value="Genomic_DNA"/>
</dbReference>
<feature type="compositionally biased region" description="Basic and acidic residues" evidence="1">
    <location>
        <begin position="437"/>
        <end position="447"/>
    </location>
</feature>
<proteinExistence type="predicted"/>
<feature type="compositionally biased region" description="Polar residues" evidence="1">
    <location>
        <begin position="603"/>
        <end position="620"/>
    </location>
</feature>
<feature type="compositionally biased region" description="Polar residues" evidence="1">
    <location>
        <begin position="371"/>
        <end position="380"/>
    </location>
</feature>
<feature type="compositionally biased region" description="Polar residues" evidence="1">
    <location>
        <begin position="448"/>
        <end position="459"/>
    </location>
</feature>
<feature type="compositionally biased region" description="Low complexity" evidence="1">
    <location>
        <begin position="302"/>
        <end position="328"/>
    </location>
</feature>
<feature type="compositionally biased region" description="Polar residues" evidence="1">
    <location>
        <begin position="259"/>
        <end position="268"/>
    </location>
</feature>
<comment type="caution">
    <text evidence="2">The sequence shown here is derived from an EMBL/GenBank/DDBJ whole genome shotgun (WGS) entry which is preliminary data.</text>
</comment>
<feature type="compositionally biased region" description="Low complexity" evidence="1">
    <location>
        <begin position="242"/>
        <end position="256"/>
    </location>
</feature>
<name>A0A8J1U7A1_OWEFU</name>
<sequence>MEALQPTIAVGAQVKADQGTYNHDINTNSNTLEANNNMINDNSLNTSLGSMVAELAEQNNSEPKHSTEVRNNLNKSPVSPGDQYSDGYKFFKSSEWKKNMRYLFGREEDPYNDKTQDYNEYEPPLVPLESSPAEETDWNRFLFGNPTSRRSFHVKKKTRRTPSLGVDGLSDRYGLFDDGLSIDTSTSTSSERDAQMLSPSSQTSDRSSDSRKSSHKRHSHSSKSSTSSESAGEPYMYGENFTTRSSTPSSISSDGSGAQVFNRNSNARVTVKRRPKSPKVPANGDMSAFLYGTTSHSPRNESSNPPSDRSDYSSSRSGWSSSRSEPLSPRSPGPVSPVDELGERLTELRKSMKNRPQSSSHIPGPRGVKSGSEQLTSPKSPVTEDNVFSSPNLPQASTARRGSSISISSTSSFNRNTPLRKSLPNRRPKTPTIVVEDTNKAIQDKNKTVGSNDGNVNENVDNKTGDVGERGTTARRSFRGRPKTGSKIPGPPTADLDKYLYGEGGSPLESLQKNSGNRRSLRGRSRSQVNSPRGMRCASPALSDATDNESLMNFELYEDEINISSSTIVDSNDERSPHERSDYSDNSPHHSDASVKKHRNTSKTHSSSNSPIAVQNSARESPNCKYKPIQSLLVFVKPT</sequence>
<organism evidence="2 3">
    <name type="scientific">Owenia fusiformis</name>
    <name type="common">Polychaete worm</name>
    <dbReference type="NCBI Taxonomy" id="6347"/>
    <lineage>
        <taxon>Eukaryota</taxon>
        <taxon>Metazoa</taxon>
        <taxon>Spiralia</taxon>
        <taxon>Lophotrochozoa</taxon>
        <taxon>Annelida</taxon>
        <taxon>Polychaeta</taxon>
        <taxon>Sedentaria</taxon>
        <taxon>Canalipalpata</taxon>
        <taxon>Sabellida</taxon>
        <taxon>Oweniida</taxon>
        <taxon>Oweniidae</taxon>
        <taxon>Owenia</taxon>
    </lineage>
</organism>
<dbReference type="Proteomes" id="UP000749559">
    <property type="component" value="Unassembled WGS sequence"/>
</dbReference>
<feature type="compositionally biased region" description="Low complexity" evidence="1">
    <location>
        <begin position="396"/>
        <end position="412"/>
    </location>
</feature>